<comment type="caution">
    <text evidence="5">Lacks conserved residue(s) required for the propagation of feature annotation.</text>
</comment>
<dbReference type="InterPro" id="IPR001314">
    <property type="entry name" value="Peptidase_S1A"/>
</dbReference>
<dbReference type="GeneID" id="119742742"/>
<dbReference type="GO" id="GO:0006508">
    <property type="term" value="P:proteolysis"/>
    <property type="evidence" value="ECO:0007669"/>
    <property type="project" value="UniProtKB-KW"/>
</dbReference>
<keyword evidence="2 6" id="KW-0378">Hydrolase</keyword>
<dbReference type="Proteomes" id="UP000887568">
    <property type="component" value="Unplaced"/>
</dbReference>
<protein>
    <recommendedName>
        <fullName evidence="7">Peptidase S1 domain-containing protein</fullName>
    </recommendedName>
</protein>
<dbReference type="PRINTS" id="PR00722">
    <property type="entry name" value="CHYMOTRYPSIN"/>
</dbReference>
<dbReference type="GO" id="GO:0004252">
    <property type="term" value="F:serine-type endopeptidase activity"/>
    <property type="evidence" value="ECO:0007669"/>
    <property type="project" value="InterPro"/>
</dbReference>
<dbReference type="InterPro" id="IPR009003">
    <property type="entry name" value="Peptidase_S1_PA"/>
</dbReference>
<dbReference type="InterPro" id="IPR033116">
    <property type="entry name" value="TRYPSIN_SER"/>
</dbReference>
<proteinExistence type="predicted"/>
<keyword evidence="9" id="KW-1185">Reference proteome</keyword>
<evidence type="ECO:0000256" key="4">
    <source>
        <dbReference type="ARBA" id="ARBA00023157"/>
    </source>
</evidence>
<dbReference type="Pfam" id="PF00089">
    <property type="entry name" value="Trypsin"/>
    <property type="match status" value="1"/>
</dbReference>
<dbReference type="PROSITE" id="PS00135">
    <property type="entry name" value="TRYPSIN_SER"/>
    <property type="match status" value="1"/>
</dbReference>
<dbReference type="OrthoDB" id="6380398at2759"/>
<dbReference type="PANTHER" id="PTHR24252">
    <property type="entry name" value="ACROSIN-RELATED"/>
    <property type="match status" value="1"/>
</dbReference>
<dbReference type="Pfam" id="PF00057">
    <property type="entry name" value="Ldl_recept_a"/>
    <property type="match status" value="1"/>
</dbReference>
<evidence type="ECO:0000256" key="5">
    <source>
        <dbReference type="PROSITE-ProRule" id="PRU00124"/>
    </source>
</evidence>
<dbReference type="InterPro" id="IPR002172">
    <property type="entry name" value="LDrepeatLR_classA_rpt"/>
</dbReference>
<dbReference type="SUPFAM" id="SSF50494">
    <property type="entry name" value="Trypsin-like serine proteases"/>
    <property type="match status" value="1"/>
</dbReference>
<keyword evidence="4 5" id="KW-1015">Disulfide bond</keyword>
<dbReference type="PROSITE" id="PS50068">
    <property type="entry name" value="LDLRA_2"/>
    <property type="match status" value="1"/>
</dbReference>
<dbReference type="InterPro" id="IPR001254">
    <property type="entry name" value="Trypsin_dom"/>
</dbReference>
<dbReference type="CDD" id="cd00112">
    <property type="entry name" value="LDLa"/>
    <property type="match status" value="1"/>
</dbReference>
<dbReference type="AlphaFoldDB" id="A0A914BFI3"/>
<accession>A0A914BFI3</accession>
<dbReference type="Gene3D" id="2.40.10.10">
    <property type="entry name" value="Trypsin-like serine proteases"/>
    <property type="match status" value="1"/>
</dbReference>
<evidence type="ECO:0000256" key="3">
    <source>
        <dbReference type="ARBA" id="ARBA00022825"/>
    </source>
</evidence>
<feature type="disulfide bond" evidence="5">
    <location>
        <begin position="102"/>
        <end position="117"/>
    </location>
</feature>
<dbReference type="EnsemblMetazoa" id="XM_038218911.1">
    <property type="protein sequence ID" value="XP_038074839.1"/>
    <property type="gene ID" value="LOC119742742"/>
</dbReference>
<evidence type="ECO:0000256" key="6">
    <source>
        <dbReference type="RuleBase" id="RU363034"/>
    </source>
</evidence>
<keyword evidence="1 6" id="KW-0645">Protease</keyword>
<evidence type="ECO:0000313" key="9">
    <source>
        <dbReference type="Proteomes" id="UP000887568"/>
    </source>
</evidence>
<evidence type="ECO:0000256" key="2">
    <source>
        <dbReference type="ARBA" id="ARBA00022801"/>
    </source>
</evidence>
<evidence type="ECO:0000259" key="7">
    <source>
        <dbReference type="PROSITE" id="PS50240"/>
    </source>
</evidence>
<keyword evidence="3 6" id="KW-0720">Serine protease</keyword>
<dbReference type="SMART" id="SM00020">
    <property type="entry name" value="Tryp_SPc"/>
    <property type="match status" value="1"/>
</dbReference>
<name>A0A914BFI3_PATMI</name>
<dbReference type="SUPFAM" id="SSF57424">
    <property type="entry name" value="LDL receptor-like module"/>
    <property type="match status" value="1"/>
</dbReference>
<organism evidence="8 9">
    <name type="scientific">Patiria miniata</name>
    <name type="common">Bat star</name>
    <name type="synonym">Asterina miniata</name>
    <dbReference type="NCBI Taxonomy" id="46514"/>
    <lineage>
        <taxon>Eukaryota</taxon>
        <taxon>Metazoa</taxon>
        <taxon>Echinodermata</taxon>
        <taxon>Eleutherozoa</taxon>
        <taxon>Asterozoa</taxon>
        <taxon>Asteroidea</taxon>
        <taxon>Valvatacea</taxon>
        <taxon>Valvatida</taxon>
        <taxon>Asterinidae</taxon>
        <taxon>Patiria</taxon>
    </lineage>
</organism>
<dbReference type="PROSITE" id="PS50240">
    <property type="entry name" value="TRYPSIN_DOM"/>
    <property type="match status" value="1"/>
</dbReference>
<dbReference type="InterPro" id="IPR043504">
    <property type="entry name" value="Peptidase_S1_PA_chymotrypsin"/>
</dbReference>
<evidence type="ECO:0000256" key="1">
    <source>
        <dbReference type="ARBA" id="ARBA00022670"/>
    </source>
</evidence>
<dbReference type="Gene3D" id="4.10.400.10">
    <property type="entry name" value="Low-density Lipoprotein Receptor"/>
    <property type="match status" value="1"/>
</dbReference>
<dbReference type="OMA" id="CDERICK"/>
<sequence>MKHLVYQALLLCTIFDKFSTQKKPKLGFSAKLNQNKFVPRHLLETEREPCTLTCFRGRLHEASCECLCKRNWRGPSCDERICKPWQGSCSTKTQCVNKLKFCDGVPNCSDGSDENTCTCVNKVCHNGGRLDKVTCACICTSDWTGERCKTPSPANCGLRLVDKSRIIGGQSADIEHYPWQVQLRYRSTRTSWYFVCGGTLISPQHVVTAAHCVVDRITNRWRVYLGRRWRQSGGEKVRDVGKVFVHQQYDSIKDSNDIALMELIFPVSFSRRIQPACLPLPDRQRFNSDSACFVSGWGVTEQGGILPYSLQAAQVVLVPNKQCADVFLDLTDSMICAAESLLILGKVDTCQGDSGGPLSCAAINSHGFLRWHLVGITSYGFGCGKRGLPGVYTKVSKFVDWLDERMNSN</sequence>
<dbReference type="SMART" id="SM00192">
    <property type="entry name" value="LDLa"/>
    <property type="match status" value="1"/>
</dbReference>
<dbReference type="PANTHER" id="PTHR24252:SF7">
    <property type="entry name" value="HYALIN"/>
    <property type="match status" value="1"/>
</dbReference>
<dbReference type="CDD" id="cd00190">
    <property type="entry name" value="Tryp_SPc"/>
    <property type="match status" value="1"/>
</dbReference>
<dbReference type="InterPro" id="IPR036055">
    <property type="entry name" value="LDL_receptor-like_sf"/>
</dbReference>
<reference evidence="8" key="1">
    <citation type="submission" date="2022-11" db="UniProtKB">
        <authorList>
            <consortium name="EnsemblMetazoa"/>
        </authorList>
    </citation>
    <scope>IDENTIFICATION</scope>
</reference>
<dbReference type="InterPro" id="IPR018114">
    <property type="entry name" value="TRYPSIN_HIS"/>
</dbReference>
<evidence type="ECO:0000313" key="8">
    <source>
        <dbReference type="EnsemblMetazoa" id="XP_038074839.1"/>
    </source>
</evidence>
<dbReference type="RefSeq" id="XP_038074839.1">
    <property type="nucleotide sequence ID" value="XM_038218911.1"/>
</dbReference>
<dbReference type="FunFam" id="2.40.10.10:FF:000003">
    <property type="entry name" value="Transmembrane serine protease 3"/>
    <property type="match status" value="1"/>
</dbReference>
<dbReference type="PROSITE" id="PS00134">
    <property type="entry name" value="TRYPSIN_HIS"/>
    <property type="match status" value="1"/>
</dbReference>
<feature type="domain" description="Peptidase S1" evidence="7">
    <location>
        <begin position="166"/>
        <end position="407"/>
    </location>
</feature>